<comment type="caution">
    <text evidence="3">The sequence shown here is derived from an EMBL/GenBank/DDBJ whole genome shotgun (WGS) entry which is preliminary data.</text>
</comment>
<accession>A0ABU4AVY3</accession>
<reference evidence="3 4" key="1">
    <citation type="submission" date="2023-10" db="EMBL/GenBank/DDBJ databases">
        <title>Development of a sustainable strategy for remediation of hydrocarbon-contaminated territories based on the waste exchange concept.</title>
        <authorList>
            <person name="Krivoruchko A."/>
        </authorList>
    </citation>
    <scope>NUCLEOTIDE SEQUENCE [LARGE SCALE GENOMIC DNA]</scope>
    <source>
        <strain evidence="3 4">IEGM 1322</strain>
    </source>
</reference>
<dbReference type="PANTHER" id="PTHR38030">
    <property type="entry name" value="PROTOPORPHYRINOGEN IX DEHYDROGENASE [MENAQUINONE]"/>
    <property type="match status" value="1"/>
</dbReference>
<proteinExistence type="predicted"/>
<evidence type="ECO:0000256" key="1">
    <source>
        <dbReference type="SAM" id="MobiDB-lite"/>
    </source>
</evidence>
<name>A0ABU4AVY3_9NOCA</name>
<dbReference type="InterPro" id="IPR029039">
    <property type="entry name" value="Flavoprotein-like_sf"/>
</dbReference>
<dbReference type="InterPro" id="IPR026816">
    <property type="entry name" value="Flavodoxin_dom"/>
</dbReference>
<protein>
    <submittedName>
        <fullName evidence="3">Flavodoxin domain-containing protein</fullName>
    </submittedName>
</protein>
<feature type="domain" description="Flavodoxin-like" evidence="2">
    <location>
        <begin position="3"/>
        <end position="159"/>
    </location>
</feature>
<dbReference type="InterPro" id="IPR008254">
    <property type="entry name" value="Flavodoxin/NO_synth"/>
</dbReference>
<evidence type="ECO:0000313" key="3">
    <source>
        <dbReference type="EMBL" id="MDV6230400.1"/>
    </source>
</evidence>
<dbReference type="Pfam" id="PF12724">
    <property type="entry name" value="Flavodoxin_5"/>
    <property type="match status" value="1"/>
</dbReference>
<dbReference type="PROSITE" id="PS50902">
    <property type="entry name" value="FLAVODOXIN_LIKE"/>
    <property type="match status" value="1"/>
</dbReference>
<dbReference type="SUPFAM" id="SSF52218">
    <property type="entry name" value="Flavoproteins"/>
    <property type="match status" value="1"/>
</dbReference>
<organism evidence="3 4">
    <name type="scientific">Rhodococcus cercidiphylli</name>
    <dbReference type="NCBI Taxonomy" id="489916"/>
    <lineage>
        <taxon>Bacteria</taxon>
        <taxon>Bacillati</taxon>
        <taxon>Actinomycetota</taxon>
        <taxon>Actinomycetes</taxon>
        <taxon>Mycobacteriales</taxon>
        <taxon>Nocardiaceae</taxon>
        <taxon>Rhodococcus</taxon>
    </lineage>
</organism>
<evidence type="ECO:0000259" key="2">
    <source>
        <dbReference type="PROSITE" id="PS50902"/>
    </source>
</evidence>
<evidence type="ECO:0000313" key="4">
    <source>
        <dbReference type="Proteomes" id="UP001185899"/>
    </source>
</evidence>
<dbReference type="Gene3D" id="3.40.50.360">
    <property type="match status" value="1"/>
</dbReference>
<feature type="region of interest" description="Disordered" evidence="1">
    <location>
        <begin position="166"/>
        <end position="185"/>
    </location>
</feature>
<dbReference type="InterPro" id="IPR052200">
    <property type="entry name" value="Protoporphyrinogen_IX_DH"/>
</dbReference>
<dbReference type="EMBL" id="JAWLKE010000003">
    <property type="protein sequence ID" value="MDV6230400.1"/>
    <property type="molecule type" value="Genomic_DNA"/>
</dbReference>
<dbReference type="PANTHER" id="PTHR38030:SF2">
    <property type="entry name" value="PROTOPORPHYRINOGEN IX DEHYDROGENASE [QUINONE]"/>
    <property type="match status" value="1"/>
</dbReference>
<gene>
    <name evidence="3" type="ORF">R3P95_07560</name>
</gene>
<dbReference type="RefSeq" id="WP_283347462.1">
    <property type="nucleotide sequence ID" value="NZ_JAWLKE010000003.1"/>
</dbReference>
<keyword evidence="4" id="KW-1185">Reference proteome</keyword>
<dbReference type="Proteomes" id="UP001185899">
    <property type="component" value="Unassembled WGS sequence"/>
</dbReference>
<sequence length="185" mass="19736">MRILIATASRHGSTRELGQWLGSALTARLSDTATAATVDVRDAADVDSIAEYDAVVLGSGVYMGRWLGDARSLVAREQSELETRPVWLFSSGPIGSGTPPTAKSKWSEASWAIEHKVFGGKLDRSTLSLFERAVVRMINAGDGDDRSRAEVDEWAGDISGVLAKRLSPSTSAVDRDSSPEKGPSS</sequence>